<dbReference type="Pfam" id="PF25459">
    <property type="entry name" value="AIM3_BBC1_C"/>
    <property type="match status" value="1"/>
</dbReference>
<feature type="compositionally biased region" description="Pro residues" evidence="3">
    <location>
        <begin position="924"/>
        <end position="947"/>
    </location>
</feature>
<feature type="compositionally biased region" description="Polar residues" evidence="3">
    <location>
        <begin position="867"/>
        <end position="889"/>
    </location>
</feature>
<feature type="compositionally biased region" description="Low complexity" evidence="3">
    <location>
        <begin position="281"/>
        <end position="291"/>
    </location>
</feature>
<feature type="compositionally biased region" description="Pro residues" evidence="3">
    <location>
        <begin position="1005"/>
        <end position="1019"/>
    </location>
</feature>
<dbReference type="STRING" id="1071380.I2H235"/>
<evidence type="ECO:0000256" key="2">
    <source>
        <dbReference type="PROSITE-ProRule" id="PRU00192"/>
    </source>
</evidence>
<dbReference type="SMART" id="SM00326">
    <property type="entry name" value="SH3"/>
    <property type="match status" value="1"/>
</dbReference>
<dbReference type="Pfam" id="PF00018">
    <property type="entry name" value="SH3_1"/>
    <property type="match status" value="1"/>
</dbReference>
<dbReference type="OrthoDB" id="207120at2759"/>
<keyword evidence="6" id="KW-1185">Reference proteome</keyword>
<dbReference type="eggNOG" id="ENOG502QQMM">
    <property type="taxonomic scope" value="Eukaryota"/>
</dbReference>
<feature type="compositionally biased region" description="Basic residues" evidence="3">
    <location>
        <begin position="550"/>
        <end position="563"/>
    </location>
</feature>
<dbReference type="Gene3D" id="2.30.30.40">
    <property type="entry name" value="SH3 Domains"/>
    <property type="match status" value="1"/>
</dbReference>
<feature type="compositionally biased region" description="Acidic residues" evidence="3">
    <location>
        <begin position="181"/>
        <end position="190"/>
    </location>
</feature>
<feature type="region of interest" description="Disordered" evidence="3">
    <location>
        <begin position="277"/>
        <end position="512"/>
    </location>
</feature>
<dbReference type="CDD" id="cd11887">
    <property type="entry name" value="SH3_Bbc1"/>
    <property type="match status" value="1"/>
</dbReference>
<dbReference type="InParanoid" id="I2H235"/>
<accession>I2H235</accession>
<evidence type="ECO:0000259" key="4">
    <source>
        <dbReference type="PROSITE" id="PS50002"/>
    </source>
</evidence>
<dbReference type="InterPro" id="IPR035552">
    <property type="entry name" value="Mti1_SH3"/>
</dbReference>
<reference evidence="5 6" key="1">
    <citation type="journal article" date="2011" name="Proc. Natl. Acad. Sci. U.S.A.">
        <title>Evolutionary erosion of yeast sex chromosomes by mating-type switching accidents.</title>
        <authorList>
            <person name="Gordon J.L."/>
            <person name="Armisen D."/>
            <person name="Proux-Wera E."/>
            <person name="Oheigeartaigh S.S."/>
            <person name="Byrne K.P."/>
            <person name="Wolfe K.H."/>
        </authorList>
    </citation>
    <scope>NUCLEOTIDE SEQUENCE [LARGE SCALE GENOMIC DNA]</scope>
    <source>
        <strain evidence="6">ATCC 34711 / CBS 6284 / DSM 70876 / NBRC 10599 / NRRL Y-10934 / UCD 77-7</strain>
    </source>
</reference>
<organism evidence="5 6">
    <name type="scientific">Henningerozyma blattae (strain ATCC 34711 / CBS 6284 / DSM 70876 / NBRC 10599 / NRRL Y-10934 / UCD 77-7)</name>
    <name type="common">Yeast</name>
    <name type="synonym">Tetrapisispora blattae</name>
    <dbReference type="NCBI Taxonomy" id="1071380"/>
    <lineage>
        <taxon>Eukaryota</taxon>
        <taxon>Fungi</taxon>
        <taxon>Dikarya</taxon>
        <taxon>Ascomycota</taxon>
        <taxon>Saccharomycotina</taxon>
        <taxon>Saccharomycetes</taxon>
        <taxon>Saccharomycetales</taxon>
        <taxon>Saccharomycetaceae</taxon>
        <taxon>Henningerozyma</taxon>
    </lineage>
</organism>
<feature type="region of interest" description="Disordered" evidence="3">
    <location>
        <begin position="525"/>
        <end position="1019"/>
    </location>
</feature>
<feature type="compositionally biased region" description="Basic and acidic residues" evidence="3">
    <location>
        <begin position="308"/>
        <end position="336"/>
    </location>
</feature>
<dbReference type="SUPFAM" id="SSF50044">
    <property type="entry name" value="SH3-domain"/>
    <property type="match status" value="1"/>
</dbReference>
<dbReference type="Proteomes" id="UP000002866">
    <property type="component" value="Chromosome 3"/>
</dbReference>
<feature type="compositionally biased region" description="Polar residues" evidence="3">
    <location>
        <begin position="813"/>
        <end position="824"/>
    </location>
</feature>
<dbReference type="InterPro" id="IPR057402">
    <property type="entry name" value="AIM3_BBC1_C"/>
</dbReference>
<evidence type="ECO:0000313" key="5">
    <source>
        <dbReference type="EMBL" id="CCH60437.1"/>
    </source>
</evidence>
<evidence type="ECO:0000256" key="1">
    <source>
        <dbReference type="ARBA" id="ARBA00022443"/>
    </source>
</evidence>
<evidence type="ECO:0000313" key="6">
    <source>
        <dbReference type="Proteomes" id="UP000002866"/>
    </source>
</evidence>
<feature type="compositionally biased region" description="Pro residues" evidence="3">
    <location>
        <begin position="956"/>
        <end position="994"/>
    </location>
</feature>
<dbReference type="PANTHER" id="PTHR46026">
    <property type="entry name" value="RHO-TYPE GUANINE NUCLEOTIDE EXCHANGE FACTOR, ISOFORM F"/>
    <property type="match status" value="1"/>
</dbReference>
<sequence>MSTPFKVVATFPYTSEYEDDLNFDKDQTITVTAIEDDEWYSGEYLGPDGVMRVGIFPRSFVAAAPTTVEPKLAPTPAAPVAVQEPVATTIPDVVASTPAAPIAQEPIATASIVQEPAITAAQTAAPVAQEPTVIPTPSAAPMVQEPIHMPTPITHETSQTIKESLTTSIVAPIKSNISTKEDDDDDDFEDAHETPLEEQPPKFPETISTTTSPQIPAATPITQPTSTQVPATSESHTTHQSAPAIPVGTPTVTQQKMEQKTFEPSKLKERLTMFNQDLMDSNTRTSSNNSTVEPKKINIPEAINLSGDSKKSKDVKHSTMKQDEANLPKTSLKDRIALLQEQQRIQAEKQKAQDEAEAAKKNAEIKAGQEQRLAEANEPSSEDSEDDLEEIKEVTQQENVQSAPSIPKVPTTDLQQERAGSTAISLEPSDDLMKPVEKSTSNDLLAAAERAANIPTIPQGLPAGTLPMMGAPMPASSTQKDDDSSSEGSYSSSGDDEEEEEDEEDEEEAKRAALIARIAKMSSAGRFGGAGGAVGFNPFGMAAPVSEPSKKKKKKKHHHHHHHKEEPSADPARDTGAQTIPTETEAPPSSTNVDLEQPQEDLQIQPNAPISNSMEEQNSNAAQTPIDSEKLLVSEPNVKKQVSREAPQIPEVPSAANPLENPIENDNVQSNEKREEPQAPPPVPTEAPHIPAIPSIPEGPKESAPKPASNVPELKARKTVADTEGLSPISSRAPPVPTLQNRQTMPAIPSATSAPPLPPSVSSIPPIPSASEIPSTSSREPQLPPQVSPDHHKISLDPRSSASPVDHHAYHQLASTGSNPFNSDDLSEETSPLKSHEHHPHHPQTHMPSIPVPPVPTAAPLSDIRSNESTASQDGSLNIRTTLSNTSTDQPPPIPQMASPTRKAPNMPPVPTVSTPAPSGLNAPPLPGHGPPPGGHAPRSGAPPPPPHSRHSRKGAPPPPPAGAPIPGNAVPPVPGVLPSLPAPTQPPKVPSAAPPKSASSPTPRALPTPPSVPAVPVPGNAPAPPFPVVPSAAQVPASHPIPHPSLELRRASTTKDGVDLTHQAHIEVDPNATWWLNKQPPPDSQISKFKHLLEIDDHVINKRLNEKAVMRDYYFLFEDYSQLHLMITFNTKDPSGTLRTSQSYIQNSFKPDALIKYSEKYGKLITEKTREMIGQPSTEATIVGTIYSQIDGNMIAPIANRTFGVPLFSYKAGSDATPDEESLKKIRSGDILVVRKGKFEVHKKLAKNDIVSIGDGSQPYVAIVTEYDFNKGKFRVVEEQNGKIVQESYKLNSMRGGKLKVFRVVGKGYVGWK</sequence>
<dbReference type="RefSeq" id="XP_004179956.1">
    <property type="nucleotide sequence ID" value="XM_004179908.1"/>
</dbReference>
<dbReference type="InterPro" id="IPR001452">
    <property type="entry name" value="SH3_domain"/>
</dbReference>
<feature type="compositionally biased region" description="Polar residues" evidence="3">
    <location>
        <begin position="206"/>
        <end position="241"/>
    </location>
</feature>
<evidence type="ECO:0000256" key="3">
    <source>
        <dbReference type="SAM" id="MobiDB-lite"/>
    </source>
</evidence>
<feature type="compositionally biased region" description="Acidic residues" evidence="3">
    <location>
        <begin position="380"/>
        <end position="390"/>
    </location>
</feature>
<feature type="compositionally biased region" description="Acidic residues" evidence="3">
    <location>
        <begin position="494"/>
        <end position="507"/>
    </location>
</feature>
<feature type="compositionally biased region" description="Low complexity" evidence="3">
    <location>
        <begin position="995"/>
        <end position="1004"/>
    </location>
</feature>
<dbReference type="PANTHER" id="PTHR46026:SF1">
    <property type="entry name" value="RHO-TYPE GUANINE NUCLEOTIDE EXCHANGE FACTOR, ISOFORM F"/>
    <property type="match status" value="1"/>
</dbReference>
<feature type="compositionally biased region" description="Basic and acidic residues" evidence="3">
    <location>
        <begin position="564"/>
        <end position="573"/>
    </location>
</feature>
<feature type="compositionally biased region" description="Polar residues" evidence="3">
    <location>
        <begin position="394"/>
        <end position="404"/>
    </location>
</feature>
<dbReference type="OMA" id="TMHQKYN"/>
<feature type="compositionally biased region" description="Polar residues" evidence="3">
    <location>
        <begin position="412"/>
        <end position="424"/>
    </location>
</feature>
<protein>
    <recommendedName>
        <fullName evidence="4">SH3 domain-containing protein</fullName>
    </recommendedName>
</protein>
<dbReference type="FunCoup" id="I2H235">
    <property type="interactions" value="205"/>
</dbReference>
<feature type="compositionally biased region" description="Polar residues" evidence="3">
    <location>
        <begin position="576"/>
        <end position="626"/>
    </location>
</feature>
<feature type="region of interest" description="Disordered" evidence="3">
    <location>
        <begin position="172"/>
        <end position="262"/>
    </location>
</feature>
<dbReference type="EMBL" id="HE806318">
    <property type="protein sequence ID" value="CCH60437.1"/>
    <property type="molecule type" value="Genomic_DNA"/>
</dbReference>
<dbReference type="InterPro" id="IPR036028">
    <property type="entry name" value="SH3-like_dom_sf"/>
</dbReference>
<keyword evidence="1 2" id="KW-0728">SH3 domain</keyword>
<gene>
    <name evidence="5" type="primary">TBLA0C06440</name>
    <name evidence="5" type="ORF">TBLA_0C06440</name>
</gene>
<dbReference type="HOGENOM" id="CLU_003021_0_0_1"/>
<feature type="domain" description="SH3" evidence="4">
    <location>
        <begin position="2"/>
        <end position="66"/>
    </location>
</feature>
<feature type="compositionally biased region" description="Basic and acidic residues" evidence="3">
    <location>
        <begin position="346"/>
        <end position="375"/>
    </location>
</feature>
<dbReference type="PROSITE" id="PS50002">
    <property type="entry name" value="SH3"/>
    <property type="match status" value="1"/>
</dbReference>
<dbReference type="KEGG" id="tbl:TBLA_0C06440"/>
<name>I2H235_HENB6</name>
<feature type="compositionally biased region" description="Low complexity" evidence="3">
    <location>
        <begin position="746"/>
        <end position="778"/>
    </location>
</feature>
<dbReference type="GeneID" id="14495417"/>
<proteinExistence type="predicted"/>